<dbReference type="Proteomes" id="UP000287908">
    <property type="component" value="Unassembled WGS sequence"/>
</dbReference>
<evidence type="ECO:0000256" key="8">
    <source>
        <dbReference type="ARBA" id="ARBA00023136"/>
    </source>
</evidence>
<keyword evidence="8 9" id="KW-0472">Membrane</keyword>
<keyword evidence="5" id="KW-0169">Cobalamin biosynthesis</keyword>
<dbReference type="PANTHER" id="PTHR34308">
    <property type="entry name" value="COBALAMIN BIOSYNTHESIS PROTEIN CBIB"/>
    <property type="match status" value="1"/>
</dbReference>
<gene>
    <name evidence="10" type="ORF">CWI81_06835</name>
</gene>
<organism evidence="10 11">
    <name type="scientific">Idiomarina seosinensis</name>
    <dbReference type="NCBI Taxonomy" id="281739"/>
    <lineage>
        <taxon>Bacteria</taxon>
        <taxon>Pseudomonadati</taxon>
        <taxon>Pseudomonadota</taxon>
        <taxon>Gammaproteobacteria</taxon>
        <taxon>Alteromonadales</taxon>
        <taxon>Idiomarinaceae</taxon>
        <taxon>Idiomarina</taxon>
    </lineage>
</organism>
<evidence type="ECO:0000256" key="3">
    <source>
        <dbReference type="ARBA" id="ARBA00006263"/>
    </source>
</evidence>
<evidence type="ECO:0000256" key="1">
    <source>
        <dbReference type="ARBA" id="ARBA00004651"/>
    </source>
</evidence>
<proteinExistence type="inferred from homology"/>
<evidence type="ECO:0000256" key="6">
    <source>
        <dbReference type="ARBA" id="ARBA00022692"/>
    </source>
</evidence>
<feature type="transmembrane region" description="Helical" evidence="9">
    <location>
        <begin position="6"/>
        <end position="23"/>
    </location>
</feature>
<dbReference type="AlphaFoldDB" id="A0A432ZD13"/>
<feature type="transmembrane region" description="Helical" evidence="9">
    <location>
        <begin position="62"/>
        <end position="85"/>
    </location>
</feature>
<comment type="pathway">
    <text evidence="2">Cofactor biosynthesis; adenosylcobalamin biosynthesis.</text>
</comment>
<keyword evidence="11" id="KW-1185">Reference proteome</keyword>
<evidence type="ECO:0000313" key="10">
    <source>
        <dbReference type="EMBL" id="RUO75838.1"/>
    </source>
</evidence>
<dbReference type="RefSeq" id="WP_126784565.1">
    <property type="nucleotide sequence ID" value="NZ_PIQF01000002.1"/>
</dbReference>
<evidence type="ECO:0000256" key="4">
    <source>
        <dbReference type="ARBA" id="ARBA00022475"/>
    </source>
</evidence>
<dbReference type="PANTHER" id="PTHR34308:SF1">
    <property type="entry name" value="COBALAMIN BIOSYNTHESIS PROTEIN CBIB"/>
    <property type="match status" value="1"/>
</dbReference>
<keyword evidence="7 9" id="KW-1133">Transmembrane helix</keyword>
<dbReference type="OrthoDB" id="5586491at2"/>
<comment type="similarity">
    <text evidence="3">Belongs to the CobD/CbiB family.</text>
</comment>
<dbReference type="EMBL" id="PIQF01000002">
    <property type="protein sequence ID" value="RUO75838.1"/>
    <property type="molecule type" value="Genomic_DNA"/>
</dbReference>
<dbReference type="UniPathway" id="UPA00148"/>
<evidence type="ECO:0000256" key="9">
    <source>
        <dbReference type="SAM" id="Phobius"/>
    </source>
</evidence>
<evidence type="ECO:0000256" key="5">
    <source>
        <dbReference type="ARBA" id="ARBA00022573"/>
    </source>
</evidence>
<evidence type="ECO:0000256" key="7">
    <source>
        <dbReference type="ARBA" id="ARBA00022989"/>
    </source>
</evidence>
<comment type="caution">
    <text evidence="10">The sequence shown here is derived from an EMBL/GenBank/DDBJ whole genome shotgun (WGS) entry which is preliminary data.</text>
</comment>
<evidence type="ECO:0000256" key="2">
    <source>
        <dbReference type="ARBA" id="ARBA00004953"/>
    </source>
</evidence>
<feature type="transmembrane region" description="Helical" evidence="9">
    <location>
        <begin position="297"/>
        <end position="315"/>
    </location>
</feature>
<dbReference type="Pfam" id="PF03186">
    <property type="entry name" value="CobD_Cbib"/>
    <property type="match status" value="1"/>
</dbReference>
<name>A0A432ZD13_9GAMM</name>
<accession>A0A432ZD13</accession>
<dbReference type="InterPro" id="IPR004485">
    <property type="entry name" value="Cobalamin_biosynth_CobD/CbiB"/>
</dbReference>
<dbReference type="GO" id="GO:0009236">
    <property type="term" value="P:cobalamin biosynthetic process"/>
    <property type="evidence" value="ECO:0007669"/>
    <property type="project" value="UniProtKB-UniPathway"/>
</dbReference>
<sequence>MSANHWYEFLTSSWVLAALALLLERWLPWPEQWHPLAIFRLFANYLQYKVNKPGYAANQQQVAGWLALITLLVLSLTPTAIVIYAAEFSQIIGALVLLACLRQSNYLKTLDKVHRLATKRQKGAARAWLARIDYRDTHELSLHGLAKSTLELRALSILHHRMVPISAFLIGGPILCLGLRLVTELSQLWPTEQRRYRHFGLATRAAYAMTVCWVTAVVALLASALCVVKPCRKRLSLQATQGWLWTTGWWLDSLSRLHNVSLGGPIKTQGVRIARQRFPGRPAEQVWQAAAAAIMRWQWLPTIIVTTGIVLSYIYRP</sequence>
<comment type="subcellular location">
    <subcellularLocation>
        <location evidence="1">Cell membrane</location>
        <topology evidence="1">Multi-pass membrane protein</topology>
    </subcellularLocation>
</comment>
<evidence type="ECO:0000313" key="11">
    <source>
        <dbReference type="Proteomes" id="UP000287908"/>
    </source>
</evidence>
<keyword evidence="6 9" id="KW-0812">Transmembrane</keyword>
<feature type="transmembrane region" description="Helical" evidence="9">
    <location>
        <begin position="205"/>
        <end position="228"/>
    </location>
</feature>
<dbReference type="GO" id="GO:0005886">
    <property type="term" value="C:plasma membrane"/>
    <property type="evidence" value="ECO:0007669"/>
    <property type="project" value="UniProtKB-SubCell"/>
</dbReference>
<dbReference type="GO" id="GO:0048472">
    <property type="term" value="F:threonine-phosphate decarboxylase activity"/>
    <property type="evidence" value="ECO:0007669"/>
    <property type="project" value="InterPro"/>
</dbReference>
<protein>
    <submittedName>
        <fullName evidence="10">Cobalamin biosynthesis protein</fullName>
    </submittedName>
</protein>
<feature type="transmembrane region" description="Helical" evidence="9">
    <location>
        <begin position="162"/>
        <end position="182"/>
    </location>
</feature>
<keyword evidence="4" id="KW-1003">Cell membrane</keyword>
<reference evidence="10 11" key="1">
    <citation type="journal article" date="2011" name="Front. Microbiol.">
        <title>Genomic signatures of strain selection and enhancement in Bacillus atrophaeus var. globigii, a historical biowarfare simulant.</title>
        <authorList>
            <person name="Gibbons H.S."/>
            <person name="Broomall S.M."/>
            <person name="McNew L.A."/>
            <person name="Daligault H."/>
            <person name="Chapman C."/>
            <person name="Bruce D."/>
            <person name="Karavis M."/>
            <person name="Krepps M."/>
            <person name="McGregor P.A."/>
            <person name="Hong C."/>
            <person name="Park K.H."/>
            <person name="Akmal A."/>
            <person name="Feldman A."/>
            <person name="Lin J.S."/>
            <person name="Chang W.E."/>
            <person name="Higgs B.W."/>
            <person name="Demirev P."/>
            <person name="Lindquist J."/>
            <person name="Liem A."/>
            <person name="Fochler E."/>
            <person name="Read T.D."/>
            <person name="Tapia R."/>
            <person name="Johnson S."/>
            <person name="Bishop-Lilly K.A."/>
            <person name="Detter C."/>
            <person name="Han C."/>
            <person name="Sozhamannan S."/>
            <person name="Rosenzweig C.N."/>
            <person name="Skowronski E.W."/>
        </authorList>
    </citation>
    <scope>NUCLEOTIDE SEQUENCE [LARGE SCALE GENOMIC DNA]</scope>
    <source>
        <strain evidence="10 11">CL-SP19</strain>
    </source>
</reference>